<dbReference type="AlphaFoldDB" id="A0A518AJD4"/>
<gene>
    <name evidence="2" type="ORF">Pan181_09670</name>
</gene>
<name>A0A518AJD4_9BACT</name>
<protein>
    <submittedName>
        <fullName evidence="2">Uncharacterized protein</fullName>
    </submittedName>
</protein>
<organism evidence="2 3">
    <name type="scientific">Aeoliella mucimassa</name>
    <dbReference type="NCBI Taxonomy" id="2527972"/>
    <lineage>
        <taxon>Bacteria</taxon>
        <taxon>Pseudomonadati</taxon>
        <taxon>Planctomycetota</taxon>
        <taxon>Planctomycetia</taxon>
        <taxon>Pirellulales</taxon>
        <taxon>Lacipirellulaceae</taxon>
        <taxon>Aeoliella</taxon>
    </lineage>
</organism>
<dbReference type="KEGG" id="amuc:Pan181_09670"/>
<evidence type="ECO:0000313" key="2">
    <source>
        <dbReference type="EMBL" id="QDU54784.1"/>
    </source>
</evidence>
<sequence>MATSGVLMDRYRLVCFCTPVIGDGYGLTKCEENTISRLTCKRMEGAIPGREFDSGWRSLLRCLKPYELRSRSFGRQKILTVANQFKTLESEKKEPMPHQQSVGRSHHCPRPRRLKIDSHRWESILGNFAKGVDVTYCTPTTCTVAERPNQFSHSIVFWVNGNLFSPFAPRSVVVRRQSTPHRTRQASGFLFFGPQFQFFVKKVGCCNDSARGPVVSGGLAAKLSRLVELNSEYSTPVGERRLATTFPTYASQMLGALDVV</sequence>
<keyword evidence="3" id="KW-1185">Reference proteome</keyword>
<evidence type="ECO:0000313" key="3">
    <source>
        <dbReference type="Proteomes" id="UP000315750"/>
    </source>
</evidence>
<dbReference type="Proteomes" id="UP000315750">
    <property type="component" value="Chromosome"/>
</dbReference>
<proteinExistence type="predicted"/>
<accession>A0A518AJD4</accession>
<reference evidence="2 3" key="1">
    <citation type="submission" date="2019-02" db="EMBL/GenBank/DDBJ databases">
        <title>Deep-cultivation of Planctomycetes and their phenomic and genomic characterization uncovers novel biology.</title>
        <authorList>
            <person name="Wiegand S."/>
            <person name="Jogler M."/>
            <person name="Boedeker C."/>
            <person name="Pinto D."/>
            <person name="Vollmers J."/>
            <person name="Rivas-Marin E."/>
            <person name="Kohn T."/>
            <person name="Peeters S.H."/>
            <person name="Heuer A."/>
            <person name="Rast P."/>
            <person name="Oberbeckmann S."/>
            <person name="Bunk B."/>
            <person name="Jeske O."/>
            <person name="Meyerdierks A."/>
            <person name="Storesund J.E."/>
            <person name="Kallscheuer N."/>
            <person name="Luecker S."/>
            <person name="Lage O.M."/>
            <person name="Pohl T."/>
            <person name="Merkel B.J."/>
            <person name="Hornburger P."/>
            <person name="Mueller R.-W."/>
            <person name="Bruemmer F."/>
            <person name="Labrenz M."/>
            <person name="Spormann A.M."/>
            <person name="Op den Camp H."/>
            <person name="Overmann J."/>
            <person name="Amann R."/>
            <person name="Jetten M.S.M."/>
            <person name="Mascher T."/>
            <person name="Medema M.H."/>
            <person name="Devos D.P."/>
            <person name="Kaster A.-K."/>
            <person name="Ovreas L."/>
            <person name="Rohde M."/>
            <person name="Galperin M.Y."/>
            <person name="Jogler C."/>
        </authorList>
    </citation>
    <scope>NUCLEOTIDE SEQUENCE [LARGE SCALE GENOMIC DNA]</scope>
    <source>
        <strain evidence="2 3">Pan181</strain>
    </source>
</reference>
<dbReference type="EMBL" id="CP036278">
    <property type="protein sequence ID" value="QDU54784.1"/>
    <property type="molecule type" value="Genomic_DNA"/>
</dbReference>
<evidence type="ECO:0000256" key="1">
    <source>
        <dbReference type="SAM" id="MobiDB-lite"/>
    </source>
</evidence>
<feature type="region of interest" description="Disordered" evidence="1">
    <location>
        <begin position="90"/>
        <end position="111"/>
    </location>
</feature>